<dbReference type="InterPro" id="IPR003100">
    <property type="entry name" value="PAZ_dom"/>
</dbReference>
<dbReference type="InterPro" id="IPR045246">
    <property type="entry name" value="Piwi_ago-like"/>
</dbReference>
<feature type="compositionally biased region" description="Gly residues" evidence="1">
    <location>
        <begin position="11"/>
        <end position="47"/>
    </location>
</feature>
<proteinExistence type="predicted"/>
<name>A0A383UQ06_BLUHO</name>
<evidence type="ECO:0000256" key="1">
    <source>
        <dbReference type="SAM" id="MobiDB-lite"/>
    </source>
</evidence>
<evidence type="ECO:0000313" key="4">
    <source>
        <dbReference type="EMBL" id="SZF02413.1"/>
    </source>
</evidence>
<dbReference type="InterPro" id="IPR014811">
    <property type="entry name" value="ArgoL1"/>
</dbReference>
<dbReference type="Pfam" id="PF16486">
    <property type="entry name" value="ArgoN"/>
    <property type="match status" value="1"/>
</dbReference>
<dbReference type="InterPro" id="IPR032472">
    <property type="entry name" value="ArgoL2"/>
</dbReference>
<evidence type="ECO:0000259" key="2">
    <source>
        <dbReference type="PROSITE" id="PS50821"/>
    </source>
</evidence>
<gene>
    <name evidence="4" type="ORF">BLGHR1_13193</name>
</gene>
<dbReference type="SMART" id="SM01163">
    <property type="entry name" value="DUF1785"/>
    <property type="match status" value="1"/>
</dbReference>
<feature type="compositionally biased region" description="Low complexity" evidence="1">
    <location>
        <begin position="1"/>
        <end position="10"/>
    </location>
</feature>
<dbReference type="GO" id="GO:0003723">
    <property type="term" value="F:RNA binding"/>
    <property type="evidence" value="ECO:0007669"/>
    <property type="project" value="InterPro"/>
</dbReference>
<sequence length="1063" mass="115519">MSDRGSSSRGYRGGNRGGPPGNPRGGSSRGARGGGHGGYSGGGYGEGGGRGGYGDGGNRGGYGDGGNRGGYGDGGHRGGYGDGGHRGGYGDGGNRGGYGDGGNRGGYGGGGRKEVRVFSDPNAPLTAPDPQHKKLEDAFMANAKSISGKLATVSLDSTLPLRPGYGSQGRPISVYANYFKVDVPKNLTLARYNISVSPEAKGKKMARVVGLLLEMPDFIHASTRFATDFKSFLVASQPLVNMPEQWSIKYRSEGGDEPGENSKVFTVKLQEPAFFSVSDFVKYLSSTNVKDTFNQEEQKSIIQSLNVVFGHHPQSMSGVTTISGNKHFSLSRGPNNINIKPLGDGLEAYRGFVRSSRAVTGGLLLNVNVTHAVFFETTNLAALYRKMGTQNRVNLKDKLKGMRIQVTHFPPKLNKVTGKPIPRVRTIQGLANTSDGANEEHKPEVLGFGAGPQKVKFWISENPPTETPVKGAKKNLLPSNAYITVYDYFKKKYPSIELDPINPVVNVGNSEHPSYLPAEVCQVLPGNKVNRRLSPKQTQEMIKMACRTPYENAESLVGDGKSILGLNPSDNSTASQFGLNISKSLLVVNARMLPAPPINYKAARVNVLNGSWNMARQKFHTNAQLGVWSFVLFKPPPSNSGPRLEEDKIRKSVLGFRDFLEGNGINAKGLVPGGVVVDLVGGENATQVNTETIGLLFKRMCESNNKPKFLLCVIVADDPGIYNIIKTVGDTKAGIHTVCVIGSKFTKEKGQGQYFANIALKFNLKAGGINHTIDPTKLGIISEGETMVVGLDVTHPSPGSKLGTPSSVAMVASVDKVLAQWPADFRIQMGRQEMVSDVEGLFLGRLKLWYQFNRKYPKNIVLYRDGVSEGQYDIVLNDELPGIRKACRQLYSPEETKQGLPRLSIIICGKRHHTRFFPTTMAGTDRASNCHPGTIVDRGVTLDRTWDFFLQPHSCIQGTARPCHYFVILDEIFRSRDAKPPLQNVADCLEDLTHNMCHLFQRATKAVSLCPPAYYADLLCTRLRCYQSDQYDPSEDGTADNSQASQMAAPLIHSQLKDSMYYI</sequence>
<dbReference type="InterPro" id="IPR003165">
    <property type="entry name" value="Piwi"/>
</dbReference>
<feature type="compositionally biased region" description="Gly residues" evidence="1">
    <location>
        <begin position="95"/>
        <end position="110"/>
    </location>
</feature>
<dbReference type="Proteomes" id="UP000275772">
    <property type="component" value="Unassembled WGS sequence"/>
</dbReference>
<dbReference type="PROSITE" id="PS50822">
    <property type="entry name" value="PIWI"/>
    <property type="match status" value="1"/>
</dbReference>
<feature type="region of interest" description="Disordered" evidence="1">
    <location>
        <begin position="1"/>
        <end position="47"/>
    </location>
</feature>
<dbReference type="InterPro" id="IPR012337">
    <property type="entry name" value="RNaseH-like_sf"/>
</dbReference>
<dbReference type="AlphaFoldDB" id="A0A383UQ06"/>
<dbReference type="SUPFAM" id="SSF101690">
    <property type="entry name" value="PAZ domain"/>
    <property type="match status" value="1"/>
</dbReference>
<dbReference type="PANTHER" id="PTHR22891">
    <property type="entry name" value="EUKARYOTIC TRANSLATION INITIATION FACTOR 2C"/>
    <property type="match status" value="1"/>
</dbReference>
<dbReference type="Gene3D" id="3.30.420.10">
    <property type="entry name" value="Ribonuclease H-like superfamily/Ribonuclease H"/>
    <property type="match status" value="1"/>
</dbReference>
<dbReference type="Pfam" id="PF16488">
    <property type="entry name" value="ArgoL2"/>
    <property type="match status" value="1"/>
</dbReference>
<protein>
    <submittedName>
        <fullName evidence="4">Uncharacterized protein</fullName>
    </submittedName>
</protein>
<evidence type="ECO:0000259" key="3">
    <source>
        <dbReference type="PROSITE" id="PS50822"/>
    </source>
</evidence>
<dbReference type="Pfam" id="PF08699">
    <property type="entry name" value="ArgoL1"/>
    <property type="match status" value="1"/>
</dbReference>
<accession>A0A383UQ06</accession>
<dbReference type="InterPro" id="IPR036085">
    <property type="entry name" value="PAZ_dom_sf"/>
</dbReference>
<feature type="domain" description="Piwi" evidence="3">
    <location>
        <begin position="709"/>
        <end position="1028"/>
    </location>
</feature>
<feature type="domain" description="PAZ" evidence="2">
    <location>
        <begin position="426"/>
        <end position="525"/>
    </location>
</feature>
<dbReference type="Pfam" id="PF02170">
    <property type="entry name" value="PAZ"/>
    <property type="match status" value="1"/>
</dbReference>
<dbReference type="CDD" id="cd02846">
    <property type="entry name" value="PAZ_argonaute_like"/>
    <property type="match status" value="1"/>
</dbReference>
<reference evidence="4 5" key="1">
    <citation type="submission" date="2017-11" db="EMBL/GenBank/DDBJ databases">
        <authorList>
            <person name="Kracher B."/>
        </authorList>
    </citation>
    <scope>NUCLEOTIDE SEQUENCE [LARGE SCALE GENOMIC DNA]</scope>
    <source>
        <strain evidence="4 5">RACE1</strain>
    </source>
</reference>
<dbReference type="EMBL" id="UNSH01000042">
    <property type="protein sequence ID" value="SZF02413.1"/>
    <property type="molecule type" value="Genomic_DNA"/>
</dbReference>
<dbReference type="VEuPathDB" id="FungiDB:BLGHR1_13193"/>
<dbReference type="Gene3D" id="2.170.260.10">
    <property type="entry name" value="paz domain"/>
    <property type="match status" value="1"/>
</dbReference>
<dbReference type="CDD" id="cd04657">
    <property type="entry name" value="Piwi_ago-like"/>
    <property type="match status" value="1"/>
</dbReference>
<dbReference type="PROSITE" id="PS50821">
    <property type="entry name" value="PAZ"/>
    <property type="match status" value="1"/>
</dbReference>
<feature type="region of interest" description="Disordered" evidence="1">
    <location>
        <begin position="95"/>
        <end position="130"/>
    </location>
</feature>
<dbReference type="Pfam" id="PF02171">
    <property type="entry name" value="Piwi"/>
    <property type="match status" value="1"/>
</dbReference>
<dbReference type="InterPro" id="IPR036397">
    <property type="entry name" value="RNaseH_sf"/>
</dbReference>
<organism evidence="4 5">
    <name type="scientific">Blumeria hordei</name>
    <name type="common">Barley powdery mildew</name>
    <name type="synonym">Blumeria graminis f. sp. hordei</name>
    <dbReference type="NCBI Taxonomy" id="2867405"/>
    <lineage>
        <taxon>Eukaryota</taxon>
        <taxon>Fungi</taxon>
        <taxon>Dikarya</taxon>
        <taxon>Ascomycota</taxon>
        <taxon>Pezizomycotina</taxon>
        <taxon>Leotiomycetes</taxon>
        <taxon>Erysiphales</taxon>
        <taxon>Erysiphaceae</taxon>
        <taxon>Blumeria</taxon>
    </lineage>
</organism>
<dbReference type="Gene3D" id="3.40.50.2300">
    <property type="match status" value="1"/>
</dbReference>
<dbReference type="SMART" id="SM00950">
    <property type="entry name" value="Piwi"/>
    <property type="match status" value="1"/>
</dbReference>
<evidence type="ECO:0000313" key="5">
    <source>
        <dbReference type="Proteomes" id="UP000275772"/>
    </source>
</evidence>
<dbReference type="SUPFAM" id="SSF53098">
    <property type="entry name" value="Ribonuclease H-like"/>
    <property type="match status" value="1"/>
</dbReference>
<dbReference type="InterPro" id="IPR032474">
    <property type="entry name" value="Argonaute_N"/>
</dbReference>